<evidence type="ECO:0000259" key="3">
    <source>
        <dbReference type="Pfam" id="PF01648"/>
    </source>
</evidence>
<protein>
    <recommendedName>
        <fullName evidence="7">4-phosphopantetheinyl transferase</fullName>
    </recommendedName>
</protein>
<dbReference type="PANTHER" id="PTHR12215">
    <property type="entry name" value="PHOSPHOPANTETHEINE TRANSFERASE"/>
    <property type="match status" value="1"/>
</dbReference>
<evidence type="ECO:0008006" key="7">
    <source>
        <dbReference type="Google" id="ProtNLM"/>
    </source>
</evidence>
<evidence type="ECO:0000313" key="6">
    <source>
        <dbReference type="Proteomes" id="UP000636010"/>
    </source>
</evidence>
<dbReference type="Pfam" id="PF01648">
    <property type="entry name" value="ACPS"/>
    <property type="match status" value="1"/>
</dbReference>
<proteinExistence type="inferred from homology"/>
<feature type="domain" description="4'-phosphopantetheinyl transferase" evidence="3">
    <location>
        <begin position="110"/>
        <end position="167"/>
    </location>
</feature>
<evidence type="ECO:0000259" key="4">
    <source>
        <dbReference type="Pfam" id="PF17837"/>
    </source>
</evidence>
<name>A0ABQ1LA91_9BACT</name>
<dbReference type="EMBL" id="BMEC01000001">
    <property type="protein sequence ID" value="GGC21154.1"/>
    <property type="molecule type" value="Genomic_DNA"/>
</dbReference>
<dbReference type="PANTHER" id="PTHR12215:SF10">
    <property type="entry name" value="L-AMINOADIPATE-SEMIALDEHYDE DEHYDROGENASE-PHOSPHOPANTETHEINYL TRANSFERASE"/>
    <property type="match status" value="1"/>
</dbReference>
<dbReference type="RefSeq" id="WP_188460034.1">
    <property type="nucleotide sequence ID" value="NZ_BAABHU010000001.1"/>
</dbReference>
<dbReference type="InterPro" id="IPR008278">
    <property type="entry name" value="4-PPantetheinyl_Trfase_dom"/>
</dbReference>
<accession>A0ABQ1LA91</accession>
<dbReference type="Pfam" id="PF17837">
    <property type="entry name" value="4PPT_N"/>
    <property type="match status" value="1"/>
</dbReference>
<evidence type="ECO:0000256" key="1">
    <source>
        <dbReference type="ARBA" id="ARBA00010990"/>
    </source>
</evidence>
<comment type="similarity">
    <text evidence="1">Belongs to the P-Pant transferase superfamily. Gsp/Sfp/HetI/AcpT family.</text>
</comment>
<dbReference type="InterPro" id="IPR050559">
    <property type="entry name" value="P-Pant_transferase_sf"/>
</dbReference>
<keyword evidence="2" id="KW-0808">Transferase</keyword>
<dbReference type="InterPro" id="IPR037143">
    <property type="entry name" value="4-PPantetheinyl_Trfase_dom_sf"/>
</dbReference>
<evidence type="ECO:0000313" key="5">
    <source>
        <dbReference type="EMBL" id="GGC21154.1"/>
    </source>
</evidence>
<dbReference type="InterPro" id="IPR041354">
    <property type="entry name" value="4PPT_N"/>
</dbReference>
<dbReference type="Gene3D" id="3.90.470.20">
    <property type="entry name" value="4'-phosphopantetheinyl transferase domain"/>
    <property type="match status" value="1"/>
</dbReference>
<dbReference type="SUPFAM" id="SSF56214">
    <property type="entry name" value="4'-phosphopantetheinyl transferase"/>
    <property type="match status" value="2"/>
</dbReference>
<reference evidence="6" key="1">
    <citation type="journal article" date="2019" name="Int. J. Syst. Evol. Microbiol.">
        <title>The Global Catalogue of Microorganisms (GCM) 10K type strain sequencing project: providing services to taxonomists for standard genome sequencing and annotation.</title>
        <authorList>
            <consortium name="The Broad Institute Genomics Platform"/>
            <consortium name="The Broad Institute Genome Sequencing Center for Infectious Disease"/>
            <person name="Wu L."/>
            <person name="Ma J."/>
        </authorList>
    </citation>
    <scope>NUCLEOTIDE SEQUENCE [LARGE SCALE GENOMIC DNA]</scope>
    <source>
        <strain evidence="6">CGMCC 1.10832</strain>
    </source>
</reference>
<keyword evidence="6" id="KW-1185">Reference proteome</keyword>
<evidence type="ECO:0000256" key="2">
    <source>
        <dbReference type="ARBA" id="ARBA00022679"/>
    </source>
</evidence>
<dbReference type="Proteomes" id="UP000636010">
    <property type="component" value="Unassembled WGS sequence"/>
</dbReference>
<gene>
    <name evidence="5" type="ORF">GCM10011506_02940</name>
</gene>
<sequence>MPLVNIQKVNENIHLAVWRITEDLAELKDQIILSAEDKVIYSQIKHKHKALEFLAGRMVCRETFLNLNMGYTPIIRNIYGKPEMPNSPFRLSLSHTDRYVVLVIGEAIEVGIDIEKPQDKMRKIAPRILNSSELQACNDDLSRFSKMWSAKEVLYKLYMKREIDFKDNLFLKPSDITWNTMEGEIKKDGFAKTSTLKFIKLQEYFICFNTN</sequence>
<comment type="caution">
    <text evidence="5">The sequence shown here is derived from an EMBL/GenBank/DDBJ whole genome shotgun (WGS) entry which is preliminary data.</text>
</comment>
<feature type="domain" description="4'-phosphopantetheinyl transferase N-terminal" evidence="4">
    <location>
        <begin position="51"/>
        <end position="104"/>
    </location>
</feature>
<organism evidence="5 6">
    <name type="scientific">Marivirga lumbricoides</name>
    <dbReference type="NCBI Taxonomy" id="1046115"/>
    <lineage>
        <taxon>Bacteria</taxon>
        <taxon>Pseudomonadati</taxon>
        <taxon>Bacteroidota</taxon>
        <taxon>Cytophagia</taxon>
        <taxon>Cytophagales</taxon>
        <taxon>Marivirgaceae</taxon>
        <taxon>Marivirga</taxon>
    </lineage>
</organism>